<dbReference type="SUPFAM" id="SSF55718">
    <property type="entry name" value="SCP-like"/>
    <property type="match status" value="1"/>
</dbReference>
<dbReference type="Pfam" id="PF02036">
    <property type="entry name" value="SCP2"/>
    <property type="match status" value="1"/>
</dbReference>
<dbReference type="Gene3D" id="3.30.1050.10">
    <property type="entry name" value="SCP2 sterol-binding domain"/>
    <property type="match status" value="1"/>
</dbReference>
<evidence type="ECO:0000313" key="3">
    <source>
        <dbReference type="Proteomes" id="UP000581688"/>
    </source>
</evidence>
<accession>A0A841Q5N8</accession>
<proteinExistence type="predicted"/>
<keyword evidence="3" id="KW-1185">Reference proteome</keyword>
<gene>
    <name evidence="2" type="ORF">HNQ94_002157</name>
</gene>
<dbReference type="Proteomes" id="UP000581688">
    <property type="component" value="Unassembled WGS sequence"/>
</dbReference>
<dbReference type="RefSeq" id="WP_174495946.1">
    <property type="nucleotide sequence ID" value="NZ_CADDWK010000005.1"/>
</dbReference>
<dbReference type="AlphaFoldDB" id="A0A841Q5N8"/>
<evidence type="ECO:0000313" key="2">
    <source>
        <dbReference type="EMBL" id="MBB6453708.1"/>
    </source>
</evidence>
<reference evidence="2 3" key="1">
    <citation type="submission" date="2020-08" db="EMBL/GenBank/DDBJ databases">
        <title>Genomic Encyclopedia of Type Strains, Phase IV (KMG-IV): sequencing the most valuable type-strain genomes for metagenomic binning, comparative biology and taxonomic classification.</title>
        <authorList>
            <person name="Goeker M."/>
        </authorList>
    </citation>
    <scope>NUCLEOTIDE SEQUENCE [LARGE SCALE GENOMIC DNA]</scope>
    <source>
        <strain evidence="2 3">DSM 19612</strain>
    </source>
</reference>
<dbReference type="InterPro" id="IPR036527">
    <property type="entry name" value="SCP2_sterol-bd_dom_sf"/>
</dbReference>
<sequence length="130" mass="14703">MTGLTLNLLKSVEKYLNKDVFVKNNIKFYSLNLLLKCDNHENYFNISKGNISLVKSLDNSKPLVIVSGSAEDWDKIIRGIHGGMHRAFRHKILKFDGDPVAMLSIWKTIWRIGESLKLASEESSHAVSNS</sequence>
<comment type="caution">
    <text evidence="2">The sequence shown here is derived from an EMBL/GenBank/DDBJ whole genome shotgun (WGS) entry which is preliminary data.</text>
</comment>
<dbReference type="EMBL" id="JACHGH010000005">
    <property type="protein sequence ID" value="MBB6453708.1"/>
    <property type="molecule type" value="Genomic_DNA"/>
</dbReference>
<organism evidence="2 3">
    <name type="scientific">Salirhabdus euzebyi</name>
    <dbReference type="NCBI Taxonomy" id="394506"/>
    <lineage>
        <taxon>Bacteria</taxon>
        <taxon>Bacillati</taxon>
        <taxon>Bacillota</taxon>
        <taxon>Bacilli</taxon>
        <taxon>Bacillales</taxon>
        <taxon>Bacillaceae</taxon>
        <taxon>Salirhabdus</taxon>
    </lineage>
</organism>
<evidence type="ECO:0000259" key="1">
    <source>
        <dbReference type="Pfam" id="PF02036"/>
    </source>
</evidence>
<feature type="domain" description="SCP2" evidence="1">
    <location>
        <begin position="24"/>
        <end position="99"/>
    </location>
</feature>
<dbReference type="InterPro" id="IPR003033">
    <property type="entry name" value="SCP2_sterol-bd_dom"/>
</dbReference>
<protein>
    <submittedName>
        <fullName evidence="2">Putative sterol carrier protein</fullName>
    </submittedName>
</protein>
<name>A0A841Q5N8_9BACI</name>